<dbReference type="CDD" id="cd14847">
    <property type="entry name" value="DD-carboxypeptidase_like"/>
    <property type="match status" value="1"/>
</dbReference>
<keyword evidence="3" id="KW-1185">Reference proteome</keyword>
<sequence length="238" mass="27161">MKIYHLLSISIFTLFVHKAGIAQEKYSEEILIGKGNPELFGDGIGLQDQAYKAFLEMQSAAKKDGISIRVVSGYRNYSRQKAIYERKYNLYTKDGLTPEAAIEKIIRYSTIPGTSRHHWGTDIDIIDGSKKVTGDVLVPSKFHGEGPFCKLKEWMDKNASDYGFYIVYTDNPNRKGFKYEPWHYSYQPISKPMLDAYLKLDIIEILKSDNLLGSESLTSEFMNTYIENNVSDINPALK</sequence>
<dbReference type="Gene3D" id="3.30.1380.10">
    <property type="match status" value="1"/>
</dbReference>
<protein>
    <submittedName>
        <fullName evidence="2">M15 family metallopeptidase</fullName>
    </submittedName>
</protein>
<dbReference type="Pfam" id="PF02557">
    <property type="entry name" value="VanY"/>
    <property type="match status" value="1"/>
</dbReference>
<dbReference type="PANTHER" id="PTHR34385:SF1">
    <property type="entry name" value="PEPTIDOGLYCAN L-ALANYL-D-GLUTAMATE ENDOPEPTIDASE CWLK"/>
    <property type="match status" value="1"/>
</dbReference>
<dbReference type="InterPro" id="IPR003709">
    <property type="entry name" value="VanY-like_core_dom"/>
</dbReference>
<evidence type="ECO:0000313" key="2">
    <source>
        <dbReference type="EMBL" id="MCF8715840.1"/>
    </source>
</evidence>
<dbReference type="Proteomes" id="UP000829517">
    <property type="component" value="Unassembled WGS sequence"/>
</dbReference>
<dbReference type="RefSeq" id="WP_236959804.1">
    <property type="nucleotide sequence ID" value="NZ_JAETXX010000010.1"/>
</dbReference>
<feature type="domain" description="D-alanyl-D-alanine carboxypeptidase-like core" evidence="1">
    <location>
        <begin position="45"/>
        <end position="188"/>
    </location>
</feature>
<dbReference type="InterPro" id="IPR009045">
    <property type="entry name" value="Zn_M74/Hedgehog-like"/>
</dbReference>
<evidence type="ECO:0000259" key="1">
    <source>
        <dbReference type="Pfam" id="PF02557"/>
    </source>
</evidence>
<comment type="caution">
    <text evidence="2">The sequence shown here is derived from an EMBL/GenBank/DDBJ whole genome shotgun (WGS) entry which is preliminary data.</text>
</comment>
<evidence type="ECO:0000313" key="3">
    <source>
        <dbReference type="Proteomes" id="UP000829517"/>
    </source>
</evidence>
<dbReference type="EMBL" id="JAETXX010000010">
    <property type="protein sequence ID" value="MCF8715840.1"/>
    <property type="molecule type" value="Genomic_DNA"/>
</dbReference>
<dbReference type="InterPro" id="IPR052179">
    <property type="entry name" value="DD-CPase-like"/>
</dbReference>
<proteinExistence type="predicted"/>
<reference evidence="2 3" key="1">
    <citation type="submission" date="2021-01" db="EMBL/GenBank/DDBJ databases">
        <title>Genome sequencing of Joostella atrarenae M1-2 (= KCTC 23194).</title>
        <authorList>
            <person name="Zakaria M.R."/>
            <person name="Lam M.Q."/>
            <person name="Chong C.S."/>
        </authorList>
    </citation>
    <scope>NUCLEOTIDE SEQUENCE [LARGE SCALE GENOMIC DNA]</scope>
    <source>
        <strain evidence="2 3">M1-2</strain>
    </source>
</reference>
<name>A0ABS9J5X7_9FLAO</name>
<dbReference type="PANTHER" id="PTHR34385">
    <property type="entry name" value="D-ALANYL-D-ALANINE CARBOXYPEPTIDASE"/>
    <property type="match status" value="1"/>
</dbReference>
<accession>A0ABS9J5X7</accession>
<organism evidence="2 3">
    <name type="scientific">Joostella atrarenae</name>
    <dbReference type="NCBI Taxonomy" id="679257"/>
    <lineage>
        <taxon>Bacteria</taxon>
        <taxon>Pseudomonadati</taxon>
        <taxon>Bacteroidota</taxon>
        <taxon>Flavobacteriia</taxon>
        <taxon>Flavobacteriales</taxon>
        <taxon>Flavobacteriaceae</taxon>
        <taxon>Joostella</taxon>
    </lineage>
</organism>
<dbReference type="SUPFAM" id="SSF55166">
    <property type="entry name" value="Hedgehog/DD-peptidase"/>
    <property type="match status" value="1"/>
</dbReference>
<gene>
    <name evidence="2" type="ORF">JM658_13475</name>
</gene>